<reference evidence="2 3" key="1">
    <citation type="submission" date="2018-08" db="EMBL/GenBank/DDBJ databases">
        <title>Sequencing the genomes of 1000 actinobacteria strains.</title>
        <authorList>
            <person name="Klenk H.-P."/>
        </authorList>
    </citation>
    <scope>NUCLEOTIDE SEQUENCE [LARGE SCALE GENOMIC DNA]</scope>
    <source>
        <strain evidence="2 3">DSM 22967</strain>
    </source>
</reference>
<feature type="domain" description="MOSC" evidence="1">
    <location>
        <begin position="86"/>
        <end position="228"/>
    </location>
</feature>
<dbReference type="GO" id="GO:0030170">
    <property type="term" value="F:pyridoxal phosphate binding"/>
    <property type="evidence" value="ECO:0007669"/>
    <property type="project" value="InterPro"/>
</dbReference>
<dbReference type="EMBL" id="QTUA01000001">
    <property type="protein sequence ID" value="REF30622.1"/>
    <property type="molecule type" value="Genomic_DNA"/>
</dbReference>
<evidence type="ECO:0000313" key="2">
    <source>
        <dbReference type="EMBL" id="REF30622.1"/>
    </source>
</evidence>
<gene>
    <name evidence="2" type="ORF">DFJ65_1637</name>
</gene>
<keyword evidence="3" id="KW-1185">Reference proteome</keyword>
<evidence type="ECO:0000313" key="3">
    <source>
        <dbReference type="Proteomes" id="UP000256253"/>
    </source>
</evidence>
<dbReference type="Pfam" id="PF03476">
    <property type="entry name" value="MOSC_N"/>
    <property type="match status" value="1"/>
</dbReference>
<dbReference type="InterPro" id="IPR005303">
    <property type="entry name" value="MOCOS_middle"/>
</dbReference>
<evidence type="ECO:0000259" key="1">
    <source>
        <dbReference type="PROSITE" id="PS51340"/>
    </source>
</evidence>
<proteinExistence type="predicted"/>
<dbReference type="SUPFAM" id="SSF50800">
    <property type="entry name" value="PK beta-barrel domain-like"/>
    <property type="match status" value="1"/>
</dbReference>
<dbReference type="OrthoDB" id="9793178at2"/>
<name>A0A3D9UME5_9MICO</name>
<comment type="caution">
    <text evidence="2">The sequence shown here is derived from an EMBL/GenBank/DDBJ whole genome shotgun (WGS) entry which is preliminary data.</text>
</comment>
<dbReference type="PROSITE" id="PS51340">
    <property type="entry name" value="MOSC"/>
    <property type="match status" value="1"/>
</dbReference>
<dbReference type="Pfam" id="PF03473">
    <property type="entry name" value="MOSC"/>
    <property type="match status" value="1"/>
</dbReference>
<accession>A0A3D9UME5</accession>
<organism evidence="2 3">
    <name type="scientific">Calidifontibacter indicus</name>
    <dbReference type="NCBI Taxonomy" id="419650"/>
    <lineage>
        <taxon>Bacteria</taxon>
        <taxon>Bacillati</taxon>
        <taxon>Actinomycetota</taxon>
        <taxon>Actinomycetes</taxon>
        <taxon>Micrococcales</taxon>
        <taxon>Dermacoccaceae</taxon>
        <taxon>Calidifontibacter</taxon>
    </lineage>
</organism>
<dbReference type="InterPro" id="IPR011037">
    <property type="entry name" value="Pyrv_Knase-like_insert_dom_sf"/>
</dbReference>
<dbReference type="GO" id="GO:0003824">
    <property type="term" value="F:catalytic activity"/>
    <property type="evidence" value="ECO:0007669"/>
    <property type="project" value="InterPro"/>
</dbReference>
<dbReference type="GO" id="GO:0030151">
    <property type="term" value="F:molybdenum ion binding"/>
    <property type="evidence" value="ECO:0007669"/>
    <property type="project" value="InterPro"/>
</dbReference>
<dbReference type="InterPro" id="IPR005302">
    <property type="entry name" value="MoCF_Sase_C"/>
</dbReference>
<sequence length="228" mass="25429">MAFELKQIRRHPVKSMGREDLTSVALDSRGIVGDRLFAVRDAEGHFASGKNTRRFRRHDEVFDYRARTVGDHVEVARKAARWFVGDPQLDEDLSQRMGLPVTVAVEADVPHQDMGSISVVGTATLKWCADRWGVGADPRRLRVNLLIDTDEPFIEESWVGRDLTLGAVRLACVQPVPRCRMIDIDQDGVVARGNWLKPLAGEREMNIAVYADVLQPATLQLGDALTTS</sequence>
<dbReference type="AlphaFoldDB" id="A0A3D9UME5"/>
<dbReference type="Proteomes" id="UP000256253">
    <property type="component" value="Unassembled WGS sequence"/>
</dbReference>
<protein>
    <recommendedName>
        <fullName evidence="1">MOSC domain-containing protein</fullName>
    </recommendedName>
</protein>
<dbReference type="RefSeq" id="WP_115922587.1">
    <property type="nucleotide sequence ID" value="NZ_QTUA01000001.1"/>
</dbReference>